<dbReference type="EMBL" id="MT180393">
    <property type="protein sequence ID" value="QOY24310.1"/>
    <property type="molecule type" value="Genomic_DNA"/>
</dbReference>
<accession>A0A3S7XUP0</accession>
<reference evidence="10" key="10">
    <citation type="submission" date="2020-03" db="EMBL/GenBank/DDBJ databases">
        <title>The first complete genome sequences of African swine fever viruses isolated Vietnam.</title>
        <authorList>
            <person name="Moon S.-H."/>
            <person name="Tran H.T.T."/>
            <person name="Truong A.D."/>
            <person name="Dang H.V."/>
            <person name="Tark D.-S."/>
            <person name="Oh Y."/>
            <person name="Cho H.-S."/>
        </authorList>
    </citation>
    <scope>NUCLEOTIDE SEQUENCE</scope>
    <source>
        <strain evidence="10">ASFV_Hanoi_2019</strain>
        <strain evidence="11">ASFV_NgheAn_2019</strain>
    </source>
</reference>
<reference evidence="8" key="8">
    <citation type="submission" date="2019-05" db="EMBL/GenBank/DDBJ databases">
        <title>Genome Sequences of Two African Swine Fever Virus Genotype II Isolates from wild boar in China.</title>
        <authorList>
            <person name="Ren Z."/>
            <person name="Guo H."/>
            <person name="Tu C."/>
        </authorList>
    </citation>
    <scope>NUCLEOTIDE SEQUENCE</scope>
    <source>
        <strain evidence="8">CN/2019/InnerMongolia-AES01</strain>
    </source>
</reference>
<evidence type="ECO:0000313" key="22">
    <source>
        <dbReference type="Proteomes" id="UP000428265"/>
    </source>
</evidence>
<evidence type="ECO:0000313" key="23">
    <source>
        <dbReference type="Proteomes" id="UP000510925"/>
    </source>
</evidence>
<organismHost>
    <name type="scientific">Phacochoerus africanus</name>
    <name type="common">Warthog</name>
    <dbReference type="NCBI Taxonomy" id="41426"/>
</organismHost>
<gene>
    <name evidence="1" type="primary">ASFV_G_ACD_00190</name>
    <name evidence="7" type="synonym">ASFV G ACD 00190</name>
    <name evidence="4" type="synonym">ASFV_Ch_ACD_00190</name>
</gene>
<dbReference type="Proteomes" id="UP000664916">
    <property type="component" value="Segment"/>
</dbReference>
<dbReference type="Proteomes" id="UP000675950">
    <property type="component" value="Segment"/>
</dbReference>
<evidence type="ECO:0000313" key="15">
    <source>
        <dbReference type="EMBL" id="QTP96308.1"/>
    </source>
</evidence>
<sequence length="47" mass="5600">MICNYKFVFFSYFATGNIKWWPVHLFNKKILTNLLLSLSLTYPVTIL</sequence>
<evidence type="ECO:0000313" key="3">
    <source>
        <dbReference type="EMBL" id="QBH90669.1"/>
    </source>
</evidence>
<evidence type="ECO:0000313" key="11">
    <source>
        <dbReference type="EMBL" id="QOY24310.1"/>
    </source>
</evidence>
<dbReference type="Proteomes" id="UP000678137">
    <property type="component" value="Segment"/>
</dbReference>
<proteinExistence type="predicted"/>
<reference evidence="6 21" key="3">
    <citation type="journal article" date="2019" name="Sci. China Life Sci.">
        <title>Nanopore sequencing of African swine fever virus.</title>
        <authorList>
            <person name="Jia L."/>
            <person name="Jiang M."/>
            <person name="Wu K."/>
            <person name="Hu J."/>
            <person name="Wang Y."/>
            <person name="Quan W."/>
            <person name="Hao M."/>
            <person name="Liu H."/>
            <person name="Wei H."/>
            <person name="Fan W."/>
            <person name="Liu W."/>
            <person name="Hu R."/>
            <person name="Wang D."/>
            <person name="Li J."/>
            <person name="Chen J."/>
            <person name="Liu D."/>
        </authorList>
    </citation>
    <scope>NUCLEOTIDE SEQUENCE [LARGE SCALE GENOMIC DNA]</scope>
    <source>
        <strain evidence="6 21">ASFV/pig/China/CAS19-01/2019</strain>
    </source>
</reference>
<organism evidence="1">
    <name type="scientific">African swine fever virus</name>
    <name type="common">ASFV</name>
    <dbReference type="NCBI Taxonomy" id="10497"/>
    <lineage>
        <taxon>Viruses</taxon>
        <taxon>Varidnaviria</taxon>
        <taxon>Bamfordvirae</taxon>
        <taxon>Nucleocytoviricota</taxon>
        <taxon>Pokkesviricetes</taxon>
        <taxon>Asfuvirales</taxon>
        <taxon>Asfarviridae</taxon>
        <taxon>Asfivirus</taxon>
        <taxon>Asfivirus haemorrhagiae</taxon>
    </lineage>
</organism>
<evidence type="ECO:0000313" key="7">
    <source>
        <dbReference type="EMBL" id="QGV56983.1"/>
    </source>
</evidence>
<evidence type="ECO:0000313" key="17">
    <source>
        <dbReference type="EMBL" id="QUQ60282.1"/>
    </source>
</evidence>
<reference evidence="2" key="2">
    <citation type="journal article" date="2019" name="Emerg. Microbes Infect.">
        <title>Genome sequences derived from pig and dried blood pig feed samples provide important insights into the transmission of African swine fever virus in China in 2018.</title>
        <authorList>
            <person name="Wen X."/>
            <person name="He X."/>
            <person name="Zhang X."/>
            <person name="Zhang X."/>
            <person name="Liu L."/>
            <person name="Guan Y."/>
            <person name="Zhang Y."/>
            <person name="Bu Z."/>
        </authorList>
    </citation>
    <scope>NUCLEOTIDE SEQUENCE [LARGE SCALE GENOMIC DNA]</scope>
    <source>
        <strain evidence="3">DB/LN/2018</strain>
        <strain evidence="2">Pig/HLJ/2018</strain>
    </source>
</reference>
<dbReference type="EMBL" id="MT459800">
    <property type="protein sequence ID" value="QPB67522.1"/>
    <property type="molecule type" value="Genomic_DNA"/>
</dbReference>
<dbReference type="Proteomes" id="UP000594604">
    <property type="component" value="Segment"/>
</dbReference>
<reference evidence="13" key="17">
    <citation type="submission" date="2021-02" db="EMBL/GenBank/DDBJ databases">
        <authorList>
            <person name="Sun E.C."/>
            <person name="Zhang Z.J."/>
            <person name="Wang Z.L."/>
            <person name="He X.J."/>
            <person name="Zhao D.M."/>
            <person name="Bu Z.G."/>
        </authorList>
    </citation>
    <scope>NUCLEOTIDE SEQUENCE</scope>
    <source>
        <strain evidence="13">Pig/Heilongjiang/HRB1/2020</strain>
    </source>
</reference>
<dbReference type="Proteomes" id="UP000510925">
    <property type="component" value="Segment"/>
</dbReference>
<dbReference type="EMBL" id="MK333181">
    <property type="protein sequence ID" value="QBH90669.1"/>
    <property type="molecule type" value="Genomic_DNA"/>
</dbReference>
<dbReference type="EMBL" id="MK940252">
    <property type="protein sequence ID" value="QIA61409.1"/>
    <property type="molecule type" value="Genomic_DNA"/>
</dbReference>
<dbReference type="EMBL" id="MW306190">
    <property type="protein sequence ID" value="QUQ60104.1"/>
    <property type="molecule type" value="Genomic_DNA"/>
</dbReference>
<evidence type="ECO:0000313" key="2">
    <source>
        <dbReference type="EMBL" id="QBH90484.1"/>
    </source>
</evidence>
<dbReference type="EMBL" id="MW306191">
    <property type="protein sequence ID" value="QUQ60282.1"/>
    <property type="molecule type" value="Genomic_DNA"/>
</dbReference>
<dbReference type="Proteomes" id="UP000671820">
    <property type="component" value="Segment"/>
</dbReference>
<dbReference type="EMBL" id="MW521382">
    <property type="protein sequence ID" value="QTP96308.1"/>
    <property type="molecule type" value="Genomic_DNA"/>
</dbReference>
<reference evidence="8" key="9">
    <citation type="submission" date="2019-05" db="EMBL/GenBank/DDBJ databases">
        <title>Nanopore Sequencing as a Rapidly Deployable African swine fever Outbreak Tool.</title>
        <authorList>
            <person name="Ren Z."/>
            <person name="Guo H."/>
            <person name="Tu C."/>
            <person name="Yan X."/>
            <person name="He B."/>
        </authorList>
    </citation>
    <scope>NUCLEOTIDE SEQUENCE</scope>
    <source>
        <strain evidence="8">CN/2019/InnerMongolia-AES01</strain>
    </source>
</reference>
<evidence type="ECO:0000313" key="10">
    <source>
        <dbReference type="EMBL" id="QOY24280.1"/>
    </source>
</evidence>
<dbReference type="EMBL" id="MN172368">
    <property type="protein sequence ID" value="QGJ83358.1"/>
    <property type="molecule type" value="Genomic_DNA"/>
</dbReference>
<evidence type="ECO:0000313" key="9">
    <source>
        <dbReference type="EMBL" id="QLF78526.1"/>
    </source>
</evidence>
<dbReference type="Proteomes" id="UP000595256">
    <property type="component" value="Segment"/>
</dbReference>
<dbReference type="Proteomes" id="UP000291821">
    <property type="component" value="Segment"/>
</dbReference>
<dbReference type="EMBL" id="MW656282">
    <property type="protein sequence ID" value="QST88080.1"/>
    <property type="molecule type" value="Genomic_DNA"/>
</dbReference>
<evidence type="ECO:0000313" key="21">
    <source>
        <dbReference type="Proteomes" id="UP000422299"/>
    </source>
</evidence>
<evidence type="ECO:0000313" key="14">
    <source>
        <dbReference type="EMBL" id="QTE18918.1"/>
    </source>
</evidence>
<organismHost>
    <name type="scientific">Phacochoerus aethiopicus</name>
    <name type="common">Warthog</name>
    <dbReference type="NCBI Taxonomy" id="85517"/>
</organismHost>
<reference evidence="7 22" key="5">
    <citation type="journal article" date="2019" name="Viruses">
        <title>A Simple Method for Sample Preparation to Facilitate Efficient Whole-Genome Sequencing of African Swine Fever Virus.</title>
        <authorList>
            <person name="Olasz F."/>
            <person name="Meszaros I."/>
            <person name="Marton S."/>
            <person name="Kajan G.L."/>
            <person name="Tamas V."/>
            <person name="Locsmandi G."/>
            <person name="Magyar T."/>
            <person name="Balint A."/>
            <person name="Banyai K."/>
            <person name="Zadori Z."/>
        </authorList>
    </citation>
    <scope>NUCLEOTIDE SEQUENCE [LARGE SCALE GENOMIC DNA]</scope>
    <source>
        <strain evidence="7 22">ASFV_HU_2018</strain>
    </source>
</reference>
<evidence type="ECO:0000313" key="12">
    <source>
        <dbReference type="EMBL" id="QPB67522.1"/>
    </source>
</evidence>
<dbReference type="Proteomes" id="UP000595502">
    <property type="component" value="Segment"/>
</dbReference>
<evidence type="ECO:0000313" key="16">
    <source>
        <dbReference type="EMBL" id="QUQ60104.1"/>
    </source>
</evidence>
<dbReference type="Proteomes" id="UP000326051">
    <property type="component" value="Segment"/>
</dbReference>
<dbReference type="Proteomes" id="UP000428265">
    <property type="component" value="Segment"/>
</dbReference>
<dbReference type="Proteomes" id="UP000680325">
    <property type="component" value="Segment"/>
</dbReference>
<organismHost>
    <name type="scientific">Ornithodoros</name>
    <name type="common">relapsing fever ticks</name>
    <dbReference type="NCBI Taxonomy" id="6937"/>
</organismHost>
<evidence type="ECO:0000313" key="1">
    <source>
        <dbReference type="EMBL" id="AYW33978.1"/>
    </source>
</evidence>
<reference evidence="9 23" key="12">
    <citation type="submission" date="2020-05" db="EMBL/GenBank/DDBJ databases">
        <authorList>
            <person name="Zhang G."/>
            <person name="Li S."/>
            <person name="Lu G."/>
            <person name="Wang H."/>
            <person name="Zhou P."/>
            <person name="Ou J."/>
            <person name="Ji J."/>
            <person name="Ren Z."/>
            <person name="Cai S."/>
        </authorList>
    </citation>
    <scope>NUCLEOTIDE SEQUENCE [LARGE SCALE GENOMIC DNA]</scope>
    <source>
        <strain evidence="9">GZ201801</strain>
    </source>
</reference>
<dbReference type="EMBL" id="MK128995">
    <property type="protein sequence ID" value="AYW33978.1"/>
    <property type="molecule type" value="Genomic_DNA"/>
</dbReference>
<evidence type="ECO:0000313" key="20">
    <source>
        <dbReference type="Proteomes" id="UP000326051"/>
    </source>
</evidence>
<evidence type="ECO:0000313" key="8">
    <source>
        <dbReference type="EMBL" id="QIA61409.1"/>
    </source>
</evidence>
<reference evidence="1" key="4">
    <citation type="journal article" date="2019" name="Transbound. Emerg. Dis.">
        <title>Genome comparison of African swine fever virus China/2018/AnhuiXCGQ strain and related European p72 Genotype II strains.</title>
        <authorList>
            <person name="Bao J."/>
            <person name="Wang Q."/>
            <person name="Lin P."/>
            <person name="Liu C."/>
            <person name="Li L."/>
            <person name="Wu X."/>
            <person name="Chi T."/>
            <person name="Xu T."/>
            <person name="Ge S."/>
            <person name="Liu Y."/>
            <person name="Li J."/>
            <person name="Wang S."/>
            <person name="Qu H."/>
            <person name="Jin T."/>
            <person name="Wang Z."/>
        </authorList>
    </citation>
    <scope>NUCLEOTIDE SEQUENCE [LARGE SCALE GENOMIC DNA]</scope>
    <source>
        <strain evidence="1">China/2018/AnhuiXCGQ</strain>
    </source>
</reference>
<dbReference type="EMBL" id="MT166693">
    <property type="protein sequence ID" value="QOY24280.1"/>
    <property type="molecule type" value="Genomic_DNA"/>
</dbReference>
<organismHost>
    <name type="scientific">Sus scrofa</name>
    <name type="common">Pig</name>
    <dbReference type="NCBI Taxonomy" id="9823"/>
</organismHost>
<evidence type="ECO:0000313" key="19">
    <source>
        <dbReference type="Proteomes" id="UP000316600"/>
    </source>
</evidence>
<reference evidence="14" key="13">
    <citation type="submission" date="2020-12" db="EMBL/GenBank/DDBJ databases">
        <authorList>
            <person name="Mileto P."/>
            <person name="Neave M."/>
            <person name="Williams D."/>
            <person name="Stevens V."/>
        </authorList>
    </citation>
    <scope>NUCLEOTIDE SEQUENCE</scope>
    <source>
        <strain evidence="14">ASFV/Timor-Leste/2019/1</strain>
    </source>
</reference>
<reference evidence="16" key="14">
    <citation type="journal article" date="2021" name="Pathogens">
        <title>Comparative Analysis of Full Genome Sequences of African Swine Fever Virus Isolates Taken from Wild Boars in Russia in 2019.</title>
        <authorList>
            <person name="Mazloum A."/>
            <person name="van Schalkwyk A."/>
            <person name="Shotin A."/>
            <person name="Igolkin A."/>
            <person name="Shevchenko I."/>
            <person name="Gruzdev K.N."/>
            <person name="Vlasova N."/>
        </authorList>
    </citation>
    <scope>NUCLEOTIDE SEQUENCE</scope>
    <source>
        <strain evidence="16">ASFV/Amur 19/WB-6905</strain>
        <strain evidence="17">ASFV/Primorsky 19/WB-6723</strain>
        <strain evidence="18">ASFV/Ulyanovsk 19/WB-5699</strain>
    </source>
</reference>
<protein>
    <submittedName>
        <fullName evidence="7 10">ASFV G ACD 00190</fullName>
    </submittedName>
    <submittedName>
        <fullName evidence="4">ASFV_Ch_ACD_00190</fullName>
    </submittedName>
    <submittedName>
        <fullName evidence="1 9">ASFV_G_ACD_00190</fullName>
    </submittedName>
</protein>
<dbReference type="EMBL" id="MN715134">
    <property type="protein sequence ID" value="QGV56983.1"/>
    <property type="molecule type" value="Genomic_DNA"/>
</dbReference>
<dbReference type="Proteomes" id="UP000290386">
    <property type="component" value="Segment"/>
</dbReference>
<organismHost>
    <name type="scientific">Potamochoerus larvatus</name>
    <name type="common">Bushpig</name>
    <dbReference type="NCBI Taxonomy" id="273792"/>
</organismHost>
<evidence type="ECO:0000313" key="6">
    <source>
        <dbReference type="EMBL" id="QGJ83358.1"/>
    </source>
</evidence>
<dbReference type="EMBL" id="MW396979">
    <property type="protein sequence ID" value="QTE18918.1"/>
    <property type="molecule type" value="Genomic_DNA"/>
</dbReference>
<evidence type="ECO:0000313" key="18">
    <source>
        <dbReference type="EMBL" id="QUQ60462.1"/>
    </source>
</evidence>
<reference evidence="13" key="15">
    <citation type="journal article" date="2021" name="Sci. China Life Sci.">
        <title>Emergence and prevalence of naturally occurring lower virulent African swine fever viruses in domestic pigs in China in 2020.</title>
        <authorList>
            <person name="Sun E."/>
            <person name="Zhang Z."/>
            <person name="Wang Z."/>
            <person name="He X."/>
            <person name="Zhang X."/>
            <person name="Wang L."/>
            <person name="Wang W."/>
            <person name="Huang L."/>
            <person name="Xi F."/>
            <person name="Huangfu H."/>
            <person name="Tsegay G."/>
            <person name="Huo H."/>
            <person name="Sun J."/>
            <person name="Tian Z."/>
            <person name="Xia W."/>
            <person name="Yu X."/>
            <person name="Li F."/>
            <person name="Liu R."/>
            <person name="Guan Y."/>
            <person name="Zhao D."/>
            <person name="Bu Z."/>
        </authorList>
    </citation>
    <scope>NUCLEOTIDE SEQUENCE</scope>
    <source>
        <strain evidence="13">Pig/Heilongjiang/HRB1/2020</strain>
    </source>
</reference>
<reference evidence="5 20" key="1">
    <citation type="journal article" date="2017" name="Transbound. Emerg. Dis.">
        <title>Experimental Infection of Domestic Pigs with African Swine Fever Virus Lithuania 2014 Genotype II Field Isolate.</title>
        <authorList>
            <person name="Gallardo C."/>
            <person name="Soler A."/>
            <person name="Nieto R."/>
            <person name="Cano C."/>
            <person name="Pelayo V."/>
            <person name="Sanchez M.A."/>
            <person name="Pridotkas G."/>
            <person name="Fernandez-Pinero J."/>
            <person name="Briones V."/>
            <person name="Arias M."/>
        </authorList>
    </citation>
    <scope>NUCLEOTIDE SEQUENCE [LARGE SCALE GENOMIC DNA]</scope>
    <source>
        <strain evidence="5">ASFV/LT14/1490</strain>
    </source>
</reference>
<name>A0A3S7XUP0_ASF</name>
<dbReference type="Proteomes" id="UP000292678">
    <property type="component" value="Segment"/>
</dbReference>
<dbReference type="EMBL" id="MK333180">
    <property type="protein sequence ID" value="QBH90484.1"/>
    <property type="molecule type" value="Genomic_DNA"/>
</dbReference>
<reference evidence="4 19" key="6">
    <citation type="submission" date="2019-03" db="EMBL/GenBank/DDBJ databases">
        <title>Genome comparison of African swine fever virus ASFV-wbBS01 strain and different from ASFV-SY18 from domestic pig.</title>
        <authorList>
            <person name="Zhaowen R."/>
            <person name="Huancheng G."/>
            <person name="Changchun T."/>
        </authorList>
    </citation>
    <scope>NUCLEOTIDE SEQUENCE [LARGE SCALE GENOMIC DNA]</scope>
    <source>
        <strain evidence="4">ASFV-wbBS01</strain>
    </source>
</reference>
<reference evidence="5" key="7">
    <citation type="submission" date="2019-03" db="EMBL/GenBank/DDBJ databases">
        <authorList>
            <person name="Cano-Gomez C."/>
            <person name="Arias M."/>
            <person name="Gallardo C."/>
            <person name="Fernandez-Pinero J."/>
        </authorList>
    </citation>
    <scope>NUCLEOTIDE SEQUENCE</scope>
    <source>
        <strain evidence="5">ASFV/LT14/1490</strain>
    </source>
</reference>
<dbReference type="EMBL" id="MK645909">
    <property type="protein sequence ID" value="QDL88026.1"/>
    <property type="molecule type" value="Genomic_DNA"/>
</dbReference>
<dbReference type="Proteomes" id="UP000422299">
    <property type="component" value="Segment"/>
</dbReference>
<evidence type="ECO:0000313" key="24">
    <source>
        <dbReference type="Proteomes" id="UP000594604"/>
    </source>
</evidence>
<evidence type="ECO:0000313" key="13">
    <source>
        <dbReference type="EMBL" id="QST88080.1"/>
    </source>
</evidence>
<dbReference type="Proteomes" id="UP000316600">
    <property type="component" value="Segment"/>
</dbReference>
<dbReference type="EMBL" id="MW306192">
    <property type="protein sequence ID" value="QUQ60462.1"/>
    <property type="molecule type" value="Genomic_DNA"/>
</dbReference>
<dbReference type="EMBL" id="MT496893">
    <property type="protein sequence ID" value="QLF78526.1"/>
    <property type="molecule type" value="Genomic_DNA"/>
</dbReference>
<organismHost>
    <name type="scientific">Ornithodoros moubata</name>
    <name type="common">Soft tick</name>
    <name type="synonym">Argasid tick</name>
    <dbReference type="NCBI Taxonomy" id="6938"/>
</organismHost>
<dbReference type="EMBL" id="MK628478">
    <property type="protein sequence ID" value="QEY87800.1"/>
    <property type="molecule type" value="Genomic_DNA"/>
</dbReference>
<evidence type="ECO:0000313" key="5">
    <source>
        <dbReference type="EMBL" id="QEY87800.1"/>
    </source>
</evidence>
<reference evidence="12 24" key="11">
    <citation type="submission" date="2020-05" db="EMBL/GenBank/DDBJ databases">
        <title>Comparative Analysis of Full Genome Sequences of African Swine Fever Virus isolates in Russia in 2019.</title>
        <authorList>
            <person name="Mazloum A."/>
            <person name="Vlasova N.N."/>
        </authorList>
    </citation>
    <scope>NUCLEOTIDE SEQUENCE [LARGE SCALE GENOMIC DNA]</scope>
    <source>
        <strain evidence="12">ASFV/Kabardino-Balkaria 19/WB-964</strain>
    </source>
</reference>
<reference evidence="15" key="16">
    <citation type="submission" date="2021-01" db="EMBL/GenBank/DDBJ databases">
        <title>A natural variant of African swine fever virus in China.</title>
        <authorList>
            <person name="Hu R."/>
            <person name="Chen T."/>
            <person name="Zhang Y."/>
            <person name="Zhang J."/>
        </authorList>
    </citation>
    <scope>NUCLEOTIDE SEQUENCE</scope>
    <source>
        <strain evidence="15">HuB20</strain>
    </source>
</reference>
<evidence type="ECO:0000313" key="4">
    <source>
        <dbReference type="EMBL" id="QDL88026.1"/>
    </source>
</evidence>